<feature type="domain" description="DUF8185" evidence="2">
    <location>
        <begin position="100"/>
        <end position="211"/>
    </location>
</feature>
<feature type="domain" description="DUF8010" evidence="1">
    <location>
        <begin position="3"/>
        <end position="90"/>
    </location>
</feature>
<reference evidence="3 4" key="1">
    <citation type="submission" date="2018-06" db="EMBL/GenBank/DDBJ databases">
        <title>Phytoactinopolyspora halophila sp. nov., a novel halophilic actinomycete isolated from a saline soil in China.</title>
        <authorList>
            <person name="Tang S.-K."/>
        </authorList>
    </citation>
    <scope>NUCLEOTIDE SEQUENCE [LARGE SCALE GENOMIC DNA]</scope>
    <source>
        <strain evidence="3 4">YIM 96934</strain>
    </source>
</reference>
<dbReference type="InterPro" id="IPR058498">
    <property type="entry name" value="DUF8185"/>
</dbReference>
<evidence type="ECO:0000259" key="1">
    <source>
        <dbReference type="Pfam" id="PF26035"/>
    </source>
</evidence>
<keyword evidence="4" id="KW-1185">Reference proteome</keyword>
<sequence length="217" mass="22780">MTVLVPAQPGAAADLATFAQRVAKFEAEAVMRIVGTGTVVGCFAGTPFDALAMRAVRLAEPVEIDEVVEASTLAARAVGAAGELDLPPALPALRWTTSLPPRSGWSELARLPLSEVRAKVDAGVAEFRRRAPEETEGQDARAARATLEGLATQIWNEELAAGVPLRLAHAASSYSFLGGEFVDGDGQVVVRSVGSWQRLDAPYGTVLARSSMSLLAL</sequence>
<evidence type="ECO:0000259" key="2">
    <source>
        <dbReference type="Pfam" id="PF26572"/>
    </source>
</evidence>
<comment type="caution">
    <text evidence="3">The sequence shown here is derived from an EMBL/GenBank/DDBJ whole genome shotgun (WGS) entry which is preliminary data.</text>
</comment>
<name>A0A329QQ13_9ACTN</name>
<dbReference type="OrthoDB" id="4801220at2"/>
<protein>
    <submittedName>
        <fullName evidence="3">Uncharacterized protein</fullName>
    </submittedName>
</protein>
<dbReference type="EMBL" id="QMIG01000011">
    <property type="protein sequence ID" value="RAW13819.1"/>
    <property type="molecule type" value="Genomic_DNA"/>
</dbReference>
<dbReference type="Proteomes" id="UP000250462">
    <property type="component" value="Unassembled WGS sequence"/>
</dbReference>
<evidence type="ECO:0000313" key="4">
    <source>
        <dbReference type="Proteomes" id="UP000250462"/>
    </source>
</evidence>
<dbReference type="Pfam" id="PF26035">
    <property type="entry name" value="DUF8010"/>
    <property type="match status" value="1"/>
</dbReference>
<dbReference type="InterPro" id="IPR058323">
    <property type="entry name" value="DUF8010"/>
</dbReference>
<proteinExistence type="predicted"/>
<evidence type="ECO:0000313" key="3">
    <source>
        <dbReference type="EMBL" id="RAW13819.1"/>
    </source>
</evidence>
<dbReference type="AlphaFoldDB" id="A0A329QQ13"/>
<gene>
    <name evidence="3" type="ORF">DPM12_12515</name>
</gene>
<accession>A0A329QQ13</accession>
<organism evidence="3 4">
    <name type="scientific">Phytoactinopolyspora halophila</name>
    <dbReference type="NCBI Taxonomy" id="1981511"/>
    <lineage>
        <taxon>Bacteria</taxon>
        <taxon>Bacillati</taxon>
        <taxon>Actinomycetota</taxon>
        <taxon>Actinomycetes</taxon>
        <taxon>Jiangellales</taxon>
        <taxon>Jiangellaceae</taxon>
        <taxon>Phytoactinopolyspora</taxon>
    </lineage>
</organism>
<dbReference type="Pfam" id="PF26572">
    <property type="entry name" value="DUF8185"/>
    <property type="match status" value="1"/>
</dbReference>